<dbReference type="Gene3D" id="1.50.10.20">
    <property type="match status" value="1"/>
</dbReference>
<dbReference type="SUPFAM" id="SSF158745">
    <property type="entry name" value="LanC-like"/>
    <property type="match status" value="1"/>
</dbReference>
<name>A0A9W3X5P1_LACJH</name>
<evidence type="ECO:0000313" key="2">
    <source>
        <dbReference type="EMBL" id="AOG26432.1"/>
    </source>
</evidence>
<dbReference type="SUPFAM" id="SSF56112">
    <property type="entry name" value="Protein kinase-like (PK-like)"/>
    <property type="match status" value="1"/>
</dbReference>
<dbReference type="EMBL" id="CP016400">
    <property type="protein sequence ID" value="AOG26432.1"/>
    <property type="molecule type" value="Genomic_DNA"/>
</dbReference>
<evidence type="ECO:0000259" key="1">
    <source>
        <dbReference type="PROSITE" id="PS50011"/>
    </source>
</evidence>
<dbReference type="InterPro" id="IPR000719">
    <property type="entry name" value="Prot_kinase_dom"/>
</dbReference>
<dbReference type="PANTHER" id="PTHR44167:SF24">
    <property type="entry name" value="SERINE_THREONINE-PROTEIN KINASE CHK2"/>
    <property type="match status" value="1"/>
</dbReference>
<dbReference type="InterPro" id="IPR007822">
    <property type="entry name" value="LANC-like"/>
</dbReference>
<dbReference type="GO" id="GO:0031179">
    <property type="term" value="P:peptide modification"/>
    <property type="evidence" value="ECO:0007669"/>
    <property type="project" value="InterPro"/>
</dbReference>
<dbReference type="Proteomes" id="UP000094691">
    <property type="component" value="Chromosome"/>
</dbReference>
<feature type="domain" description="Protein kinase" evidence="1">
    <location>
        <begin position="229"/>
        <end position="488"/>
    </location>
</feature>
<dbReference type="InterPro" id="IPR057929">
    <property type="entry name" value="RamC_N"/>
</dbReference>
<dbReference type="Gene3D" id="1.10.510.10">
    <property type="entry name" value="Transferase(Phosphotransferase) domain 1"/>
    <property type="match status" value="1"/>
</dbReference>
<dbReference type="PANTHER" id="PTHR44167">
    <property type="entry name" value="OVARIAN-SPECIFIC SERINE/THREONINE-PROTEIN KINASE LOK-RELATED"/>
    <property type="match status" value="1"/>
</dbReference>
<gene>
    <name evidence="2" type="ORF">BBP16_06315</name>
</gene>
<evidence type="ECO:0000313" key="3">
    <source>
        <dbReference type="Proteomes" id="UP000094691"/>
    </source>
</evidence>
<dbReference type="PRINTS" id="PR01950">
    <property type="entry name" value="LANCSUPER"/>
</dbReference>
<organism evidence="2 3">
    <name type="scientific">Lactobacillus johnsonii</name>
    <dbReference type="NCBI Taxonomy" id="33959"/>
    <lineage>
        <taxon>Bacteria</taxon>
        <taxon>Bacillati</taxon>
        <taxon>Bacillota</taxon>
        <taxon>Bacilli</taxon>
        <taxon>Lactobacillales</taxon>
        <taxon>Lactobacillaceae</taxon>
        <taxon>Lactobacillus</taxon>
    </lineage>
</organism>
<dbReference type="Pfam" id="PF05147">
    <property type="entry name" value="LANC_like"/>
    <property type="match status" value="1"/>
</dbReference>
<sequence length="874" mass="100958">MRETIMIKTNEFFPFIQCQNSTDNFTDFLSNFENSLYNISFDGMWKHYQLRNLELPQSGWKGHIAALPEDIEEIFKLTYSVLTAHKCTFKVARSRKVYEALSDPHASVTEANKFMTFYPSNNTEFRKVVKELNDKLAEYSAPTIFTDYQLPKHSPVQFRYGAFTELKKWDSINKCFIDLMELPNGNIIEDDRTLSFNIPEGISLPFIQKDSSWVEELDVEVENPNLKKYVFLSTLSQKNKGDVYLAKNNHKKVIVKTANPYIRNRIKSSDAQKLLLNEAKFLKKLEYTGVVPKLLNHFKVDNVAFNVTSYIDGISLDDTSLIEQKKSEVIYALCKTVYTLHKNNVIIGDLTNSNFIFSKGTCYLIDLEYLSFTNKKIKREGYTPYYIPIDNKEKFLSQKEDIFSLAVTILAILLGNLPKYNSKNIDDAIKILNSEIYAGIHLNKKNSRLFFLAYDLLNLSSSKNRYSPSQLKKIIDKKNYKSKIIPFSDQYQINTLTHNLERLKNTVKVYDDIGLHKKWWKSGEFGEQMSPLSLQHGIIGVDCALGEKSFKNLTDLPQILANNHNFKYSESYLFGSASLLWKFGYEYQNKQITYTEFKDSINTIVKTWSTNESNNDFALGTAGKLYSLIFILLLDPTLYDVRKKAKKLYSNLKSGINKKHISFSTTFDRLNFAHGLSGTTYVLLVSALYFKDAKGIKLAINKLSFIDSFILKEFDDKTITNYMYFSWCEGLSGIGSALIRSQNLLKNKIHYKSLNKISFILQKNSLRVDGSWCHGRSSIINFFSDMYVRKNHIEYFNSIKYLSLYEFCTAIDLDTNILAFIDETGFLHSLDFGVGQVGILKTISDALQKRDRLFFLTNKQEKSLSDEYYYRLIS</sequence>
<dbReference type="SMART" id="SM00220">
    <property type="entry name" value="S_TKc"/>
    <property type="match status" value="1"/>
</dbReference>
<reference evidence="2 3" key="1">
    <citation type="submission" date="2016-07" db="EMBL/GenBank/DDBJ databases">
        <title>Genome sequencing project for further understanding the molecular mechanisms of preventing non-alcoholic fatty liver disease.</title>
        <authorList>
            <person name="Wang H."/>
        </authorList>
    </citation>
    <scope>NUCLEOTIDE SEQUENCE [LARGE SCALE GENOMIC DNA]</scope>
    <source>
        <strain evidence="2 3">BS15</strain>
    </source>
</reference>
<accession>A0A9W3X5P1</accession>
<dbReference type="Pfam" id="PF25816">
    <property type="entry name" value="RamC_N"/>
    <property type="match status" value="1"/>
</dbReference>
<dbReference type="PROSITE" id="PS50011">
    <property type="entry name" value="PROTEIN_KINASE_DOM"/>
    <property type="match status" value="1"/>
</dbReference>
<dbReference type="GO" id="GO:0004674">
    <property type="term" value="F:protein serine/threonine kinase activity"/>
    <property type="evidence" value="ECO:0007669"/>
    <property type="project" value="TreeGrafter"/>
</dbReference>
<protein>
    <recommendedName>
        <fullName evidence="1">Protein kinase domain-containing protein</fullName>
    </recommendedName>
</protein>
<proteinExistence type="predicted"/>
<dbReference type="AlphaFoldDB" id="A0A9W3X5P1"/>
<dbReference type="InterPro" id="IPR011009">
    <property type="entry name" value="Kinase-like_dom_sf"/>
</dbReference>
<dbReference type="GO" id="GO:0005524">
    <property type="term" value="F:ATP binding"/>
    <property type="evidence" value="ECO:0007669"/>
    <property type="project" value="InterPro"/>
</dbReference>
<dbReference type="Pfam" id="PF00069">
    <property type="entry name" value="Pkinase"/>
    <property type="match status" value="1"/>
</dbReference>